<dbReference type="EMBL" id="NAJO01000005">
    <property type="protein sequence ID" value="OQO12125.1"/>
    <property type="molecule type" value="Genomic_DNA"/>
</dbReference>
<accession>A0A1V8TL84</accession>
<sequence length="255" mass="28145">MASSDTINWQEVKALSFDIYGTLVDWESGIYSAASASALGPYLPSRKETLGRLDEHDRAVQREHPTMLQRDVIAEGLRRYASELEVVKDGKLTQVLVDETAKTYGSAIGSYPAFEDTVAAIQSLGNRFKLIPLSNVDKQSFSQTLAGPLKRCRFDAIYTAEDIGSYTPDLRNFHYLLEHMKQDLGVEKGELVHVAQSLLHDHGPAKEMGITGVWVDRGGRIGGEDLGGQERFGWKLKVMTLGELAGIVEEAFARA</sequence>
<gene>
    <name evidence="2" type="ORF">B0A48_02765</name>
</gene>
<dbReference type="InterPro" id="IPR036412">
    <property type="entry name" value="HAD-like_sf"/>
</dbReference>
<dbReference type="Gene3D" id="1.10.150.750">
    <property type="match status" value="1"/>
</dbReference>
<keyword evidence="3" id="KW-1185">Reference proteome</keyword>
<dbReference type="OrthoDB" id="444127at2759"/>
<reference evidence="3" key="1">
    <citation type="submission" date="2017-03" db="EMBL/GenBank/DDBJ databases">
        <title>Genomes of endolithic fungi from Antarctica.</title>
        <authorList>
            <person name="Coleine C."/>
            <person name="Masonjones S."/>
            <person name="Stajich J.E."/>
        </authorList>
    </citation>
    <scope>NUCLEOTIDE SEQUENCE [LARGE SCALE GENOMIC DNA]</scope>
    <source>
        <strain evidence="3">CCFEE 5527</strain>
    </source>
</reference>
<evidence type="ECO:0000313" key="3">
    <source>
        <dbReference type="Proteomes" id="UP000192596"/>
    </source>
</evidence>
<dbReference type="Pfam" id="PF00702">
    <property type="entry name" value="Hydrolase"/>
    <property type="match status" value="1"/>
</dbReference>
<dbReference type="PANTHER" id="PTHR43316:SF9">
    <property type="entry name" value="ACID DEHALOGENASE, PUTATIVE (AFU_ORTHOLOGUE AFUA_6G14460)-RELATED"/>
    <property type="match status" value="1"/>
</dbReference>
<name>A0A1V8TL84_9PEZI</name>
<protein>
    <recommendedName>
        <fullName evidence="4">Haloacid dehalogenase, type II</fullName>
    </recommendedName>
</protein>
<dbReference type="PANTHER" id="PTHR43316">
    <property type="entry name" value="HYDROLASE, HALOACID DELAHOGENASE-RELATED"/>
    <property type="match status" value="1"/>
</dbReference>
<dbReference type="Gene3D" id="3.40.50.1000">
    <property type="entry name" value="HAD superfamily/HAD-like"/>
    <property type="match status" value="1"/>
</dbReference>
<evidence type="ECO:0000256" key="1">
    <source>
        <dbReference type="ARBA" id="ARBA00022801"/>
    </source>
</evidence>
<evidence type="ECO:0000313" key="2">
    <source>
        <dbReference type="EMBL" id="OQO12125.1"/>
    </source>
</evidence>
<dbReference type="GO" id="GO:0016787">
    <property type="term" value="F:hydrolase activity"/>
    <property type="evidence" value="ECO:0007669"/>
    <property type="project" value="UniProtKB-KW"/>
</dbReference>
<proteinExistence type="predicted"/>
<dbReference type="AlphaFoldDB" id="A0A1V8TL84"/>
<dbReference type="InParanoid" id="A0A1V8TL84"/>
<dbReference type="InterPro" id="IPR051540">
    <property type="entry name" value="S-2-haloacid_dehalogenase"/>
</dbReference>
<organism evidence="2 3">
    <name type="scientific">Cryoendolithus antarcticus</name>
    <dbReference type="NCBI Taxonomy" id="1507870"/>
    <lineage>
        <taxon>Eukaryota</taxon>
        <taxon>Fungi</taxon>
        <taxon>Dikarya</taxon>
        <taxon>Ascomycota</taxon>
        <taxon>Pezizomycotina</taxon>
        <taxon>Dothideomycetes</taxon>
        <taxon>Dothideomycetidae</taxon>
        <taxon>Cladosporiales</taxon>
        <taxon>Cladosporiaceae</taxon>
        <taxon>Cryoendolithus</taxon>
    </lineage>
</organism>
<comment type="caution">
    <text evidence="2">The sequence shown here is derived from an EMBL/GenBank/DDBJ whole genome shotgun (WGS) entry which is preliminary data.</text>
</comment>
<dbReference type="SUPFAM" id="SSF56784">
    <property type="entry name" value="HAD-like"/>
    <property type="match status" value="1"/>
</dbReference>
<dbReference type="InterPro" id="IPR023214">
    <property type="entry name" value="HAD_sf"/>
</dbReference>
<dbReference type="Proteomes" id="UP000192596">
    <property type="component" value="Unassembled WGS sequence"/>
</dbReference>
<keyword evidence="1" id="KW-0378">Hydrolase</keyword>
<evidence type="ECO:0008006" key="4">
    <source>
        <dbReference type="Google" id="ProtNLM"/>
    </source>
</evidence>